<keyword evidence="3" id="KW-1185">Reference proteome</keyword>
<accession>A0AB34K4J2</accession>
<sequence>MEGEDSAENLRSRVQPVADQWNSIKKKGFLQVKVQGVPRQVPVKLLCAADFQFFKAAMNMSKYTSAVWCCCPTERLYVAPDTPAQSWDDVLAFYDSVGCSLKDLETICELNHFSHEVLHGRPFKPFKCRCGYNSGSEREWRAAVEGHMQLDEAERKAADLEHSSNPLHCRHKPFAPPLFHHSTMDLSADVLHLVFINLFTSFLEFTMLVYVNEFSVDARQPFESYLRSISVPMKVVKAEGVAEMKQSLCGRDAKVLLNNTVDHLIHLLEFVSMSGEEVDEAVAGAQSSNDARANDPQKRKRGSLQDEDDDFDWECPSDEELLASESEEVEEDLDNLTRVQRDARSWDKFLQLVHAMRPFKRDDEDYRKARGVETFNAAAEVVKEYKRLNPSSKSACPHVALCVLPRQQVAHGDHHRRGTDHGEALGASIKDQLHRRTLRRRIGSQAKE</sequence>
<dbReference type="AlphaFoldDB" id="A0AB34K4J2"/>
<evidence type="ECO:0000256" key="1">
    <source>
        <dbReference type="SAM" id="MobiDB-lite"/>
    </source>
</evidence>
<dbReference type="EMBL" id="JBGBPQ010000001">
    <property type="protein sequence ID" value="KAL1529364.1"/>
    <property type="molecule type" value="Genomic_DNA"/>
</dbReference>
<organism evidence="2 3">
    <name type="scientific">Prymnesium parvum</name>
    <name type="common">Toxic golden alga</name>
    <dbReference type="NCBI Taxonomy" id="97485"/>
    <lineage>
        <taxon>Eukaryota</taxon>
        <taxon>Haptista</taxon>
        <taxon>Haptophyta</taxon>
        <taxon>Prymnesiophyceae</taxon>
        <taxon>Prymnesiales</taxon>
        <taxon>Prymnesiaceae</taxon>
        <taxon>Prymnesium</taxon>
    </lineage>
</organism>
<evidence type="ECO:0000313" key="2">
    <source>
        <dbReference type="EMBL" id="KAL1529364.1"/>
    </source>
</evidence>
<protein>
    <submittedName>
        <fullName evidence="2">Uncharacterized protein</fullName>
    </submittedName>
</protein>
<proteinExistence type="predicted"/>
<name>A0AB34K4J2_PRYPA</name>
<feature type="region of interest" description="Disordered" evidence="1">
    <location>
        <begin position="283"/>
        <end position="310"/>
    </location>
</feature>
<gene>
    <name evidence="2" type="ORF">AB1Y20_000316</name>
</gene>
<reference evidence="2 3" key="1">
    <citation type="journal article" date="2024" name="Science">
        <title>Giant polyketide synthase enzymes in the biosynthesis of giant marine polyether toxins.</title>
        <authorList>
            <person name="Fallon T.R."/>
            <person name="Shende V.V."/>
            <person name="Wierzbicki I.H."/>
            <person name="Pendleton A.L."/>
            <person name="Watervoot N.F."/>
            <person name="Auber R.P."/>
            <person name="Gonzalez D.J."/>
            <person name="Wisecaver J.H."/>
            <person name="Moore B.S."/>
        </authorList>
    </citation>
    <scope>NUCLEOTIDE SEQUENCE [LARGE SCALE GENOMIC DNA]</scope>
    <source>
        <strain evidence="2 3">12B1</strain>
    </source>
</reference>
<comment type="caution">
    <text evidence="2">The sequence shown here is derived from an EMBL/GenBank/DDBJ whole genome shotgun (WGS) entry which is preliminary data.</text>
</comment>
<dbReference type="Proteomes" id="UP001515480">
    <property type="component" value="Unassembled WGS sequence"/>
</dbReference>
<evidence type="ECO:0000313" key="3">
    <source>
        <dbReference type="Proteomes" id="UP001515480"/>
    </source>
</evidence>